<name>A0AAU8DP03_9ACTN</name>
<sequence length="455" mass="46831">MISTDDVPTDEQVETAGSAPVADESQVVDETRVADETRVVDESPVAENDEHTADRGAPLSRQAVALTTAAIELALAAARSVAGDEAGGVESVGDFLGAYAEDGIAVTAGFQAKIRGYHGWQWSVTLASVSTDSWTVSEVVLLPGDAALVAPPWVPWDRRVRGGDLGVGDLLLTPTDDPRLVPGYLLSDDPAIEDVARDFGLGRTRVLSRDGRVDAAERWYAGPFGPSDPMAQQAPGRCGQCGFFVPLAGALGGLFGACSNDMAPGDGKVVAVEYGCGAHSEAVAAILEPSGPGESDSTLIDGLRIDEERIDMHVREQAELADVGSARTLLDEPTEPVAAEQDPVDGAVEPGAGQLTAAQDMNAERILDAEPEPTAGLSSDADADQDPADGQPTAANAQPAAVDPDEDSEQVAGANPDEDAALHAVLELLPPISSSVDVDSTGSDDADPDAGVVTV</sequence>
<reference evidence="2" key="1">
    <citation type="submission" date="2024-05" db="EMBL/GenBank/DDBJ databases">
        <authorList>
            <person name="Cai S.Y."/>
            <person name="Jin L.M."/>
            <person name="Li H.R."/>
        </authorList>
    </citation>
    <scope>NUCLEOTIDE SEQUENCE</scope>
    <source>
        <strain evidence="2">A5-74</strain>
    </source>
</reference>
<protein>
    <submittedName>
        <fullName evidence="2">DUF3027 domain-containing protein</fullName>
    </submittedName>
</protein>
<dbReference type="Pfam" id="PF11228">
    <property type="entry name" value="DUF3027"/>
    <property type="match status" value="1"/>
</dbReference>
<gene>
    <name evidence="2" type="ORF">ABLG96_18065</name>
</gene>
<feature type="region of interest" description="Disordered" evidence="1">
    <location>
        <begin position="372"/>
        <end position="421"/>
    </location>
</feature>
<dbReference type="EMBL" id="CP159218">
    <property type="protein sequence ID" value="XCG63091.1"/>
    <property type="molecule type" value="Genomic_DNA"/>
</dbReference>
<feature type="compositionally biased region" description="Basic and acidic residues" evidence="1">
    <location>
        <begin position="29"/>
        <end position="41"/>
    </location>
</feature>
<proteinExistence type="predicted"/>
<evidence type="ECO:0000313" key="2">
    <source>
        <dbReference type="EMBL" id="XCG63091.1"/>
    </source>
</evidence>
<dbReference type="InterPro" id="IPR021391">
    <property type="entry name" value="DUF3027"/>
</dbReference>
<accession>A0AAU8DP03</accession>
<feature type="region of interest" description="Disordered" evidence="1">
    <location>
        <begin position="434"/>
        <end position="455"/>
    </location>
</feature>
<organism evidence="2">
    <name type="scientific">Nakamurella sp. A5-74</name>
    <dbReference type="NCBI Taxonomy" id="3158264"/>
    <lineage>
        <taxon>Bacteria</taxon>
        <taxon>Bacillati</taxon>
        <taxon>Actinomycetota</taxon>
        <taxon>Actinomycetes</taxon>
        <taxon>Nakamurellales</taxon>
        <taxon>Nakamurellaceae</taxon>
        <taxon>Nakamurella</taxon>
    </lineage>
</organism>
<evidence type="ECO:0000256" key="1">
    <source>
        <dbReference type="SAM" id="MobiDB-lite"/>
    </source>
</evidence>
<dbReference type="RefSeq" id="WP_353648706.1">
    <property type="nucleotide sequence ID" value="NZ_CP159218.1"/>
</dbReference>
<feature type="region of interest" description="Disordered" evidence="1">
    <location>
        <begin position="1"/>
        <end position="59"/>
    </location>
</feature>
<dbReference type="AlphaFoldDB" id="A0AAU8DP03"/>